<dbReference type="RefSeq" id="WP_170824281.1">
    <property type="nucleotide sequence ID" value="NZ_BRPJ01000074.1"/>
</dbReference>
<comment type="caution">
    <text evidence="1">The sequence shown here is derived from an EMBL/GenBank/DDBJ whole genome shotgun (WGS) entry which is preliminary data.</text>
</comment>
<dbReference type="Proteomes" id="UP001419084">
    <property type="component" value="Unassembled WGS sequence"/>
</dbReference>
<sequence>MEYKEDYFDLPENTLIPMADGSTRPVSTVHIGDLVVDKNGNMSMVVNILIGLNGVEKLNHMNKIEKCEERVYTLMLEKQ</sequence>
<reference evidence="1 2" key="1">
    <citation type="journal article" date="2024" name="Int. J. Syst. Evol. Microbiol.">
        <title>Lacrimispora brassicae sp. nov. isolated from fermented cabbage, and proposal of Clostridium indicum Gundawar et al. 2019 and Clostridium methoxybenzovorans Mechichi et al. 1999 as heterotypic synonyms of Lacrimispora amygdalina (Parshina et al. 2003) Haas and Blanchard 2020 and Lacrimispora indolis (McClung and McCoy 1957) Haas and Blanchard 2020, respectively.</title>
        <authorList>
            <person name="Kobayashi H."/>
            <person name="Tanizawa Y."/>
            <person name="Sakamoto M."/>
            <person name="Ohkuma M."/>
            <person name="Tohno M."/>
        </authorList>
    </citation>
    <scope>NUCLEOTIDE SEQUENCE [LARGE SCALE GENOMIC DNA]</scope>
    <source>
        <strain evidence="1 2">DSM 12857</strain>
    </source>
</reference>
<dbReference type="InterPro" id="IPR036844">
    <property type="entry name" value="Hint_dom_sf"/>
</dbReference>
<dbReference type="SUPFAM" id="SSF51294">
    <property type="entry name" value="Hedgehog/intein (Hint) domain"/>
    <property type="match status" value="1"/>
</dbReference>
<dbReference type="EMBL" id="BRPJ01000074">
    <property type="protein sequence ID" value="GLB31587.1"/>
    <property type="molecule type" value="Genomic_DNA"/>
</dbReference>
<gene>
    <name evidence="1" type="ORF">LAD12857_35100</name>
</gene>
<evidence type="ECO:0000313" key="1">
    <source>
        <dbReference type="EMBL" id="GLB31587.1"/>
    </source>
</evidence>
<organism evidence="1 2">
    <name type="scientific">Lacrimispora amygdalina</name>
    <dbReference type="NCBI Taxonomy" id="253257"/>
    <lineage>
        <taxon>Bacteria</taxon>
        <taxon>Bacillati</taxon>
        <taxon>Bacillota</taxon>
        <taxon>Clostridia</taxon>
        <taxon>Lachnospirales</taxon>
        <taxon>Lachnospiraceae</taxon>
        <taxon>Lacrimispora</taxon>
    </lineage>
</organism>
<name>A0ABQ5M9X7_9FIRM</name>
<accession>A0ABQ5M9X7</accession>
<proteinExistence type="predicted"/>
<keyword evidence="2" id="KW-1185">Reference proteome</keyword>
<evidence type="ECO:0000313" key="2">
    <source>
        <dbReference type="Proteomes" id="UP001419084"/>
    </source>
</evidence>
<protein>
    <submittedName>
        <fullName evidence="1">Uncharacterized protein</fullName>
    </submittedName>
</protein>
<dbReference type="Gene3D" id="2.170.16.10">
    <property type="entry name" value="Hedgehog/Intein (Hint) domain"/>
    <property type="match status" value="1"/>
</dbReference>